<evidence type="ECO:0000313" key="3">
    <source>
        <dbReference type="Proteomes" id="UP000006791"/>
    </source>
</evidence>
<feature type="region of interest" description="Disordered" evidence="1">
    <location>
        <begin position="82"/>
        <end position="120"/>
    </location>
</feature>
<name>G2LI09_CHLTF</name>
<protein>
    <submittedName>
        <fullName evidence="2">Uncharacterized protein</fullName>
    </submittedName>
</protein>
<dbReference type="AlphaFoldDB" id="G2LI09"/>
<evidence type="ECO:0000313" key="2">
    <source>
        <dbReference type="EMBL" id="AEP11225.1"/>
    </source>
</evidence>
<sequence length="192" mass="19784">MDFNWLKHPHTLKLTAGALAMFLAGGGAGALLTRSGFPPVSGPAPASAPLVLPVQTPVAQPLLPAEGRVQIQGQTYRLVPEEAPAATPAQPAPTAVEDNPPVRQVRQNGNRRTGRAPVNSQRAYYNYDNAPAARRQPSWWQRNGRDVVTIAGGTGLGAGVGAIAGGKRGAAAGALAGGGGTALYIYGLRPRN</sequence>
<proteinExistence type="predicted"/>
<reference evidence="2 3" key="1">
    <citation type="journal article" date="2012" name="Environ. Microbiol.">
        <title>Complete genome of Candidatus Chloracidobacterium thermophilum, a chlorophyll-based photoheterotroph belonging to the phylum Acidobacteria.</title>
        <authorList>
            <person name="Garcia Costas A.M."/>
            <person name="Liu Z."/>
            <person name="Tomsho L.P."/>
            <person name="Schuster S.C."/>
            <person name="Ward D.M."/>
            <person name="Bryant D.A."/>
        </authorList>
    </citation>
    <scope>NUCLEOTIDE SEQUENCE [LARGE SCALE GENOMIC DNA]</scope>
    <source>
        <strain evidence="2 3">B</strain>
    </source>
</reference>
<dbReference type="KEGG" id="ctm:Cabther_A0464"/>
<accession>G2LI09</accession>
<dbReference type="HOGENOM" id="CLU_1412949_0_0_0"/>
<evidence type="ECO:0000256" key="1">
    <source>
        <dbReference type="SAM" id="MobiDB-lite"/>
    </source>
</evidence>
<dbReference type="STRING" id="981222.Cabther_A0464"/>
<dbReference type="Proteomes" id="UP000006791">
    <property type="component" value="Chromosome 1"/>
</dbReference>
<gene>
    <name evidence="2" type="ordered locus">Cabther_A0464</name>
</gene>
<dbReference type="RefSeq" id="WP_014098963.1">
    <property type="nucleotide sequence ID" value="NC_016024.1"/>
</dbReference>
<feature type="compositionally biased region" description="Low complexity" evidence="1">
    <location>
        <begin position="82"/>
        <end position="95"/>
    </location>
</feature>
<organism evidence="2 3">
    <name type="scientific">Chloracidobacterium thermophilum (strain B)</name>
    <dbReference type="NCBI Taxonomy" id="981222"/>
    <lineage>
        <taxon>Bacteria</taxon>
        <taxon>Pseudomonadati</taxon>
        <taxon>Acidobacteriota</taxon>
        <taxon>Terriglobia</taxon>
        <taxon>Terriglobales</taxon>
        <taxon>Acidobacteriaceae</taxon>
        <taxon>Chloracidobacterium</taxon>
    </lineage>
</organism>
<dbReference type="EMBL" id="CP002514">
    <property type="protein sequence ID" value="AEP11225.1"/>
    <property type="molecule type" value="Genomic_DNA"/>
</dbReference>
<keyword evidence="3" id="KW-1185">Reference proteome</keyword>